<dbReference type="AlphaFoldDB" id="A0AAV0RFX3"/>
<evidence type="ECO:0000313" key="3">
    <source>
        <dbReference type="Proteomes" id="UP001154282"/>
    </source>
</evidence>
<dbReference type="InterPro" id="IPR005174">
    <property type="entry name" value="KIB1-4_b-propeller"/>
</dbReference>
<protein>
    <recommendedName>
        <fullName evidence="1">KIB1-4 beta-propeller domain-containing protein</fullName>
    </recommendedName>
</protein>
<keyword evidence="3" id="KW-1185">Reference proteome</keyword>
<gene>
    <name evidence="2" type="ORF">LITE_LOCUS47561</name>
</gene>
<sequence>MYCRVGDKEWTISKGGAKVLGAAACQGKIYGFGTPPREHLKFLEIKLRPNYRVKIVEEEQIRIIQPSTKACGDIRRYLVESCGKLLFFHQLLAGEEYTNRDANVVLDVKVFRIGIERMRMKEVKDLGDRAFFFSWWSGGFGCRASKFGFKRNTIYMVNPHDSNLYVYAYADRSVLVTSSCPEVGRRCAMHDLVMCR</sequence>
<reference evidence="2" key="1">
    <citation type="submission" date="2022-08" db="EMBL/GenBank/DDBJ databases">
        <authorList>
            <person name="Gutierrez-Valencia J."/>
        </authorList>
    </citation>
    <scope>NUCLEOTIDE SEQUENCE</scope>
</reference>
<accession>A0AAV0RFX3</accession>
<dbReference type="PANTHER" id="PTHR40891">
    <property type="entry name" value="DUF295 DOMAIN-CONTAINING PROTEIN"/>
    <property type="match status" value="1"/>
</dbReference>
<feature type="domain" description="KIB1-4 beta-propeller" evidence="1">
    <location>
        <begin position="1"/>
        <end position="167"/>
    </location>
</feature>
<evidence type="ECO:0000313" key="2">
    <source>
        <dbReference type="EMBL" id="CAI0555327.1"/>
    </source>
</evidence>
<proteinExistence type="predicted"/>
<dbReference type="Pfam" id="PF03478">
    <property type="entry name" value="Beta-prop_KIB1-4"/>
    <property type="match status" value="1"/>
</dbReference>
<dbReference type="Proteomes" id="UP001154282">
    <property type="component" value="Unassembled WGS sequence"/>
</dbReference>
<comment type="caution">
    <text evidence="2">The sequence shown here is derived from an EMBL/GenBank/DDBJ whole genome shotgun (WGS) entry which is preliminary data.</text>
</comment>
<dbReference type="PANTHER" id="PTHR40891:SF1">
    <property type="entry name" value="DUF295 DOMAIN-CONTAINING PROTEIN"/>
    <property type="match status" value="1"/>
</dbReference>
<name>A0AAV0RFX3_9ROSI</name>
<organism evidence="2 3">
    <name type="scientific">Linum tenue</name>
    <dbReference type="NCBI Taxonomy" id="586396"/>
    <lineage>
        <taxon>Eukaryota</taxon>
        <taxon>Viridiplantae</taxon>
        <taxon>Streptophyta</taxon>
        <taxon>Embryophyta</taxon>
        <taxon>Tracheophyta</taxon>
        <taxon>Spermatophyta</taxon>
        <taxon>Magnoliopsida</taxon>
        <taxon>eudicotyledons</taxon>
        <taxon>Gunneridae</taxon>
        <taxon>Pentapetalae</taxon>
        <taxon>rosids</taxon>
        <taxon>fabids</taxon>
        <taxon>Malpighiales</taxon>
        <taxon>Linaceae</taxon>
        <taxon>Linum</taxon>
    </lineage>
</organism>
<dbReference type="EMBL" id="CAMGYJ010000010">
    <property type="protein sequence ID" value="CAI0555327.1"/>
    <property type="molecule type" value="Genomic_DNA"/>
</dbReference>
<evidence type="ECO:0000259" key="1">
    <source>
        <dbReference type="Pfam" id="PF03478"/>
    </source>
</evidence>